<name>A0A1L7XA53_9HELO</name>
<accession>A0A1L7XA53</accession>
<keyword evidence="2" id="KW-1185">Reference proteome</keyword>
<evidence type="ECO:0000313" key="1">
    <source>
        <dbReference type="EMBL" id="CZR61892.1"/>
    </source>
</evidence>
<reference evidence="1 2" key="1">
    <citation type="submission" date="2016-03" db="EMBL/GenBank/DDBJ databases">
        <authorList>
            <person name="Ploux O."/>
        </authorList>
    </citation>
    <scope>NUCLEOTIDE SEQUENCE [LARGE SCALE GENOMIC DNA]</scope>
    <source>
        <strain evidence="1 2">UAMH 11012</strain>
    </source>
</reference>
<gene>
    <name evidence="1" type="ORF">PAC_11789</name>
</gene>
<proteinExistence type="predicted"/>
<dbReference type="OrthoDB" id="10500688at2759"/>
<dbReference type="Proteomes" id="UP000184330">
    <property type="component" value="Unassembled WGS sequence"/>
</dbReference>
<dbReference type="EMBL" id="FJOG01000019">
    <property type="protein sequence ID" value="CZR61892.1"/>
    <property type="molecule type" value="Genomic_DNA"/>
</dbReference>
<dbReference type="AlphaFoldDB" id="A0A1L7XA53"/>
<protein>
    <submittedName>
        <fullName evidence="1">Uncharacterized protein</fullName>
    </submittedName>
</protein>
<organism evidence="1 2">
    <name type="scientific">Phialocephala subalpina</name>
    <dbReference type="NCBI Taxonomy" id="576137"/>
    <lineage>
        <taxon>Eukaryota</taxon>
        <taxon>Fungi</taxon>
        <taxon>Dikarya</taxon>
        <taxon>Ascomycota</taxon>
        <taxon>Pezizomycotina</taxon>
        <taxon>Leotiomycetes</taxon>
        <taxon>Helotiales</taxon>
        <taxon>Mollisiaceae</taxon>
        <taxon>Phialocephala</taxon>
        <taxon>Phialocephala fortinii species complex</taxon>
    </lineage>
</organism>
<sequence length="256" mass="29114">MPVQANKGCRRRKESSAFKLVTTLTVSNQDACRAIPRPFKLHDAVDISNRLKESEIRNILVDHLTAVPNDLNQILNFHEAMRDAIVSAKPIDFDGILKKFREELKYPEDGYRDSTMEADGAERAARRIINMINDQLMWKLDRATAYETKVEAISTLVTMITDITAIPDKGFSEWSDGFRTGALPRAICQALWKILEDHEVDRFAQENEPMISAVESAQSKELHGCYPWKRLSDFLSLMPKKLPQTPPQQTSPMHSS</sequence>
<evidence type="ECO:0000313" key="2">
    <source>
        <dbReference type="Proteomes" id="UP000184330"/>
    </source>
</evidence>